<evidence type="ECO:0000256" key="5">
    <source>
        <dbReference type="ARBA" id="ARBA00023014"/>
    </source>
</evidence>
<accession>A0A9D1H7C8</accession>
<dbReference type="InterPro" id="IPR006638">
    <property type="entry name" value="Elp3/MiaA/NifB-like_rSAM"/>
</dbReference>
<dbReference type="AlphaFoldDB" id="A0A9D1H7C8"/>
<evidence type="ECO:0000256" key="4">
    <source>
        <dbReference type="ARBA" id="ARBA00023004"/>
    </source>
</evidence>
<organism evidence="7 8">
    <name type="scientific">Candidatus Faecivivens stercoripullorum</name>
    <dbReference type="NCBI Taxonomy" id="2840805"/>
    <lineage>
        <taxon>Bacteria</taxon>
        <taxon>Bacillati</taxon>
        <taxon>Bacillota</taxon>
        <taxon>Clostridia</taxon>
        <taxon>Eubacteriales</taxon>
        <taxon>Oscillospiraceae</taxon>
        <taxon>Oscillospiraceae incertae sedis</taxon>
        <taxon>Candidatus Faecivivens</taxon>
    </lineage>
</organism>
<dbReference type="SUPFAM" id="SSF102114">
    <property type="entry name" value="Radical SAM enzymes"/>
    <property type="match status" value="1"/>
</dbReference>
<dbReference type="CDD" id="cd01335">
    <property type="entry name" value="Radical_SAM"/>
    <property type="match status" value="1"/>
</dbReference>
<evidence type="ECO:0000256" key="1">
    <source>
        <dbReference type="ARBA" id="ARBA00001966"/>
    </source>
</evidence>
<dbReference type="EMBL" id="DVLW01000189">
    <property type="protein sequence ID" value="HIT94881.1"/>
    <property type="molecule type" value="Genomic_DNA"/>
</dbReference>
<dbReference type="GO" id="GO:0051536">
    <property type="term" value="F:iron-sulfur cluster binding"/>
    <property type="evidence" value="ECO:0007669"/>
    <property type="project" value="UniProtKB-KW"/>
</dbReference>
<keyword evidence="2" id="KW-0949">S-adenosyl-L-methionine</keyword>
<dbReference type="SMART" id="SM00729">
    <property type="entry name" value="Elp3"/>
    <property type="match status" value="1"/>
</dbReference>
<sequence length="338" mass="37417">MGRTVRASIVPLFIPHMGCPHHCSFCDQKSISGQQQRVTPETVAEELREAFAHEQPLGTEIAFFGGSFTCLPEDLMCAFLEQAAPFLQSGQAAALRCSTRPDGITPGILQLLKKYGMKTVELGAQSLDETVLLRNRRGHTPQDVYSAVKLLRENGFRVGLQIMTGLPGDTPETLEKTVRGVLEMHPDMLRIYPTVVLRQTMLESWMLDGSFQPMGLDEAVEVCADILERMEQAGIPVIRLGLHASQTLEADMVAGAYHPAFRELCESRIIRRKIDRQLMAFSAGSSLLLQVSPGDVSRTVGQKRSNITHWQQMGYQVKVRAADVQPGSLLLTEDLTKD</sequence>
<name>A0A9D1H7C8_9FIRM</name>
<keyword evidence="5" id="KW-0411">Iron-sulfur</keyword>
<reference evidence="7" key="2">
    <citation type="journal article" date="2021" name="PeerJ">
        <title>Extensive microbial diversity within the chicken gut microbiome revealed by metagenomics and culture.</title>
        <authorList>
            <person name="Gilroy R."/>
            <person name="Ravi A."/>
            <person name="Getino M."/>
            <person name="Pursley I."/>
            <person name="Horton D.L."/>
            <person name="Alikhan N.F."/>
            <person name="Baker D."/>
            <person name="Gharbi K."/>
            <person name="Hall N."/>
            <person name="Watson M."/>
            <person name="Adriaenssens E.M."/>
            <person name="Foster-Nyarko E."/>
            <person name="Jarju S."/>
            <person name="Secka A."/>
            <person name="Antonio M."/>
            <person name="Oren A."/>
            <person name="Chaudhuri R.R."/>
            <person name="La Ragione R."/>
            <person name="Hildebrand F."/>
            <person name="Pallen M.J."/>
        </authorList>
    </citation>
    <scope>NUCLEOTIDE SEQUENCE</scope>
    <source>
        <strain evidence="7">ChiBcec7-5410</strain>
    </source>
</reference>
<dbReference type="SFLD" id="SFLDG01082">
    <property type="entry name" value="B12-binding_domain_containing"/>
    <property type="match status" value="1"/>
</dbReference>
<dbReference type="PROSITE" id="PS51918">
    <property type="entry name" value="RADICAL_SAM"/>
    <property type="match status" value="1"/>
</dbReference>
<protein>
    <submittedName>
        <fullName evidence="7">Radical SAM protein</fullName>
    </submittedName>
</protein>
<proteinExistence type="predicted"/>
<dbReference type="Pfam" id="PF04055">
    <property type="entry name" value="Radical_SAM"/>
    <property type="match status" value="1"/>
</dbReference>
<evidence type="ECO:0000256" key="2">
    <source>
        <dbReference type="ARBA" id="ARBA00022691"/>
    </source>
</evidence>
<reference evidence="7" key="1">
    <citation type="submission" date="2020-10" db="EMBL/GenBank/DDBJ databases">
        <authorList>
            <person name="Gilroy R."/>
        </authorList>
    </citation>
    <scope>NUCLEOTIDE SEQUENCE</scope>
    <source>
        <strain evidence="7">ChiBcec7-5410</strain>
    </source>
</reference>
<dbReference type="InterPro" id="IPR023404">
    <property type="entry name" value="rSAM_horseshoe"/>
</dbReference>
<dbReference type="SFLD" id="SFLDS00029">
    <property type="entry name" value="Radical_SAM"/>
    <property type="match status" value="1"/>
</dbReference>
<comment type="cofactor">
    <cofactor evidence="1">
        <name>[4Fe-4S] cluster</name>
        <dbReference type="ChEBI" id="CHEBI:49883"/>
    </cofactor>
</comment>
<gene>
    <name evidence="7" type="ORF">IAC43_06815</name>
</gene>
<dbReference type="Gene3D" id="3.80.30.20">
    <property type="entry name" value="tm_1862 like domain"/>
    <property type="match status" value="1"/>
</dbReference>
<dbReference type="InterPro" id="IPR007197">
    <property type="entry name" value="rSAM"/>
</dbReference>
<keyword evidence="4" id="KW-0408">Iron</keyword>
<dbReference type="GO" id="GO:0003824">
    <property type="term" value="F:catalytic activity"/>
    <property type="evidence" value="ECO:0007669"/>
    <property type="project" value="InterPro"/>
</dbReference>
<dbReference type="InterPro" id="IPR058240">
    <property type="entry name" value="rSAM_sf"/>
</dbReference>
<evidence type="ECO:0000259" key="6">
    <source>
        <dbReference type="PROSITE" id="PS51918"/>
    </source>
</evidence>
<comment type="caution">
    <text evidence="7">The sequence shown here is derived from an EMBL/GenBank/DDBJ whole genome shotgun (WGS) entry which is preliminary data.</text>
</comment>
<evidence type="ECO:0000313" key="7">
    <source>
        <dbReference type="EMBL" id="HIT94881.1"/>
    </source>
</evidence>
<dbReference type="PANTHER" id="PTHR43409">
    <property type="entry name" value="ANAEROBIC MAGNESIUM-PROTOPORPHYRIN IX MONOMETHYL ESTER CYCLASE-RELATED"/>
    <property type="match status" value="1"/>
</dbReference>
<dbReference type="InterPro" id="IPR051198">
    <property type="entry name" value="BchE-like"/>
</dbReference>
<dbReference type="InterPro" id="IPR032432">
    <property type="entry name" value="Radical_SAM_C"/>
</dbReference>
<feature type="domain" description="Radical SAM core" evidence="6">
    <location>
        <begin position="3"/>
        <end position="229"/>
    </location>
</feature>
<dbReference type="Proteomes" id="UP000824160">
    <property type="component" value="Unassembled WGS sequence"/>
</dbReference>
<evidence type="ECO:0000256" key="3">
    <source>
        <dbReference type="ARBA" id="ARBA00022723"/>
    </source>
</evidence>
<dbReference type="Pfam" id="PF16199">
    <property type="entry name" value="Radical_SAM_C"/>
    <property type="match status" value="1"/>
</dbReference>
<dbReference type="GO" id="GO:0046872">
    <property type="term" value="F:metal ion binding"/>
    <property type="evidence" value="ECO:0007669"/>
    <property type="project" value="UniProtKB-KW"/>
</dbReference>
<dbReference type="SFLD" id="SFLDG01086">
    <property type="entry name" value="elongater_protein-like"/>
    <property type="match status" value="1"/>
</dbReference>
<evidence type="ECO:0000313" key="8">
    <source>
        <dbReference type="Proteomes" id="UP000824160"/>
    </source>
</evidence>
<keyword evidence="3" id="KW-0479">Metal-binding</keyword>